<dbReference type="Gene3D" id="3.10.350.10">
    <property type="entry name" value="LysM domain"/>
    <property type="match status" value="1"/>
</dbReference>
<evidence type="ECO:0000313" key="3">
    <source>
        <dbReference type="Proteomes" id="UP000713880"/>
    </source>
</evidence>
<organism evidence="2 3">
    <name type="scientific">Mordavella massiliensis</name>
    <dbReference type="NCBI Taxonomy" id="1871024"/>
    <lineage>
        <taxon>Bacteria</taxon>
        <taxon>Bacillati</taxon>
        <taxon>Bacillota</taxon>
        <taxon>Clostridia</taxon>
        <taxon>Eubacteriales</taxon>
        <taxon>Clostridiaceae</taxon>
        <taxon>Mordavella</taxon>
    </lineage>
</organism>
<dbReference type="Pfam" id="PF01476">
    <property type="entry name" value="LysM"/>
    <property type="match status" value="1"/>
</dbReference>
<dbReference type="EMBL" id="JACJLV010000007">
    <property type="protein sequence ID" value="MBM6826158.1"/>
    <property type="molecule type" value="Genomic_DNA"/>
</dbReference>
<keyword evidence="3" id="KW-1185">Reference proteome</keyword>
<comment type="caution">
    <text evidence="2">The sequence shown here is derived from an EMBL/GenBank/DDBJ whole genome shotgun (WGS) entry which is preliminary data.</text>
</comment>
<evidence type="ECO:0000259" key="1">
    <source>
        <dbReference type="PROSITE" id="PS51782"/>
    </source>
</evidence>
<dbReference type="Proteomes" id="UP000713880">
    <property type="component" value="Unassembled WGS sequence"/>
</dbReference>
<evidence type="ECO:0000313" key="2">
    <source>
        <dbReference type="EMBL" id="MBM6826158.1"/>
    </source>
</evidence>
<dbReference type="InterPro" id="IPR036779">
    <property type="entry name" value="LysM_dom_sf"/>
</dbReference>
<gene>
    <name evidence="2" type="ORF">H6A13_03425</name>
</gene>
<reference evidence="2" key="1">
    <citation type="submission" date="2020-08" db="EMBL/GenBank/DDBJ databases">
        <authorList>
            <person name="Cejkova D."/>
            <person name="Kubasova T."/>
            <person name="Jahodarova E."/>
            <person name="Rychlik I."/>
        </authorList>
    </citation>
    <scope>NUCLEOTIDE SEQUENCE</scope>
    <source>
        <strain evidence="2">An420c</strain>
    </source>
</reference>
<proteinExistence type="predicted"/>
<sequence length="519" mass="58846">MEYQTERIQTCQTKEKVTDQFYLNQDLNVPDAKPDVARVILASGKAVLEDVRFADHYVKLTGKLKVQVLYAAGEGEYPAASLEGRIPFEEMVYLEEADGSLVVTPVSTEVTAAVINSRKLEIKGAVEISVGTETICENKIVTDISDEEIPLYKKYKDMDVLNVHAAKKDVLRIREEASLQGTRENIDTLLWTDITLRKFDTRIAEDQITVQGELLLFCLYGTENGKTDWTEQTLPFEGTLACGGAESSMYHQIWPELTEVSAEPQMDEDGQMRLIAVDGAVEVRYVVYKETRLRLLEDLYALEQTCIPEKKEMRLHSLLMQNHSKCKVAEQLSLPEIKDAILQICHSSARIQVDSVEKAREGLQIEGLLHVNFLYLKADDQTPYDTWQGMVPFSYLLEGGDAEEGMEYDLTWMTEQLSVSLLGSDEIEVRAVLAFQCFFWRPAVLSNIEEITFQKISQEEQEKRPGITGYIVRNGDSLWDLAKRYQTTQESICKVNGLEDGEIKTGDKILIFKENMSIL</sequence>
<protein>
    <submittedName>
        <fullName evidence="2">DUF3794 domain-containing protein</fullName>
    </submittedName>
</protein>
<dbReference type="AlphaFoldDB" id="A0A938X378"/>
<dbReference type="SUPFAM" id="SSF54106">
    <property type="entry name" value="LysM domain"/>
    <property type="match status" value="1"/>
</dbReference>
<reference evidence="2" key="2">
    <citation type="journal article" date="2021" name="Sci. Rep.">
        <title>The distribution of antibiotic resistance genes in chicken gut microbiota commensals.</title>
        <authorList>
            <person name="Juricova H."/>
            <person name="Matiasovicova J."/>
            <person name="Kubasova T."/>
            <person name="Cejkova D."/>
            <person name="Rychlik I."/>
        </authorList>
    </citation>
    <scope>NUCLEOTIDE SEQUENCE</scope>
    <source>
        <strain evidence="2">An420c</strain>
    </source>
</reference>
<dbReference type="InterPro" id="IPR018392">
    <property type="entry name" value="LysM"/>
</dbReference>
<accession>A0A938X378</accession>
<dbReference type="Pfam" id="PF12673">
    <property type="entry name" value="SipL"/>
    <property type="match status" value="3"/>
</dbReference>
<dbReference type="InterPro" id="IPR024300">
    <property type="entry name" value="SipL_SPOCS_dom"/>
</dbReference>
<name>A0A938X378_9CLOT</name>
<dbReference type="SMART" id="SM00257">
    <property type="entry name" value="LysM"/>
    <property type="match status" value="1"/>
</dbReference>
<feature type="domain" description="LysM" evidence="1">
    <location>
        <begin position="468"/>
        <end position="511"/>
    </location>
</feature>
<dbReference type="CDD" id="cd00118">
    <property type="entry name" value="LysM"/>
    <property type="match status" value="1"/>
</dbReference>
<dbReference type="PROSITE" id="PS51782">
    <property type="entry name" value="LYSM"/>
    <property type="match status" value="1"/>
</dbReference>
<dbReference type="RefSeq" id="WP_204908224.1">
    <property type="nucleotide sequence ID" value="NZ_JACJLV010000007.1"/>
</dbReference>